<dbReference type="InterPro" id="IPR047928">
    <property type="entry name" value="Perm_prefix_1"/>
</dbReference>
<dbReference type="Proteomes" id="UP000316426">
    <property type="component" value="Chromosome"/>
</dbReference>
<proteinExistence type="predicted"/>
<name>A0A518K643_9BACT</name>
<sequence length="427" mass="47769">MPALPYWLFPGDDRPTDQIDDEIAEELQLHLDLLAEDQERRGLSPEQAKQKAAERFGDFNQLLRRCRREKQGDVPMLKRVQAMLIGLLLLGVVAIGWNQIAMSASVTANQKDIADALASVQRQLEQIVPRAANAGSWVDDSNSVYVAGQDGKPLLAEKSFGLQLAKTSDGLHRQLVAIDPDNPNAAVVVWTPPENPDPQKIKSEARADAKAKRYDIALAKHVWYHENVESIQPSQSAVRLSFALSEWYDLGLEYPPALEVLRSIRDNLEKQVLRGEDIGRRFHDFAAINRVLDESSKTTKAFAALDSQSPKAAKSAFHFAKLDLLANEAYELYAKHVDNMRGYELISQTVDAIQRRSYESPQEGEDPLSQDLLEHFHSEAANIVAVLTMTDRKEEAAKVAELFMLKLDDEQFHKEIDAALEGTLPAK</sequence>
<dbReference type="AlphaFoldDB" id="A0A518K643"/>
<evidence type="ECO:0000313" key="2">
    <source>
        <dbReference type="Proteomes" id="UP000316426"/>
    </source>
</evidence>
<reference evidence="1 2" key="1">
    <citation type="submission" date="2019-02" db="EMBL/GenBank/DDBJ databases">
        <title>Deep-cultivation of Planctomycetes and their phenomic and genomic characterization uncovers novel biology.</title>
        <authorList>
            <person name="Wiegand S."/>
            <person name="Jogler M."/>
            <person name="Boedeker C."/>
            <person name="Pinto D."/>
            <person name="Vollmers J."/>
            <person name="Rivas-Marin E."/>
            <person name="Kohn T."/>
            <person name="Peeters S.H."/>
            <person name="Heuer A."/>
            <person name="Rast P."/>
            <person name="Oberbeckmann S."/>
            <person name="Bunk B."/>
            <person name="Jeske O."/>
            <person name="Meyerdierks A."/>
            <person name="Storesund J.E."/>
            <person name="Kallscheuer N."/>
            <person name="Luecker S."/>
            <person name="Lage O.M."/>
            <person name="Pohl T."/>
            <person name="Merkel B.J."/>
            <person name="Hornburger P."/>
            <person name="Mueller R.-W."/>
            <person name="Bruemmer F."/>
            <person name="Labrenz M."/>
            <person name="Spormann A.M."/>
            <person name="Op den Camp H."/>
            <person name="Overmann J."/>
            <person name="Amann R."/>
            <person name="Jetten M.S.M."/>
            <person name="Mascher T."/>
            <person name="Medema M.H."/>
            <person name="Devos D.P."/>
            <person name="Kaster A.-K."/>
            <person name="Ovreas L."/>
            <person name="Rohde M."/>
            <person name="Galperin M.Y."/>
            <person name="Jogler C."/>
        </authorList>
    </citation>
    <scope>NUCLEOTIDE SEQUENCE [LARGE SCALE GENOMIC DNA]</scope>
    <source>
        <strain evidence="1 2">Spa11</strain>
    </source>
</reference>
<accession>A0A518K643</accession>
<protein>
    <submittedName>
        <fullName evidence="1">Uncharacterized protein</fullName>
    </submittedName>
</protein>
<dbReference type="EMBL" id="CP036349">
    <property type="protein sequence ID" value="QDV73264.1"/>
    <property type="molecule type" value="Genomic_DNA"/>
</dbReference>
<gene>
    <name evidence="1" type="ORF">Spa11_14600</name>
</gene>
<keyword evidence="2" id="KW-1185">Reference proteome</keyword>
<dbReference type="KEGG" id="bmei:Spa11_14600"/>
<dbReference type="NCBIfam" id="NF038403">
    <property type="entry name" value="perm_prefix_1"/>
    <property type="match status" value="1"/>
</dbReference>
<dbReference type="RefSeq" id="WP_145109933.1">
    <property type="nucleotide sequence ID" value="NZ_CP036349.1"/>
</dbReference>
<evidence type="ECO:0000313" key="1">
    <source>
        <dbReference type="EMBL" id="QDV73264.1"/>
    </source>
</evidence>
<organism evidence="1 2">
    <name type="scientific">Botrimarina mediterranea</name>
    <dbReference type="NCBI Taxonomy" id="2528022"/>
    <lineage>
        <taxon>Bacteria</taxon>
        <taxon>Pseudomonadati</taxon>
        <taxon>Planctomycetota</taxon>
        <taxon>Planctomycetia</taxon>
        <taxon>Pirellulales</taxon>
        <taxon>Lacipirellulaceae</taxon>
        <taxon>Botrimarina</taxon>
    </lineage>
</organism>